<name>A0ABW5ACB3_9RHOB</name>
<gene>
    <name evidence="1" type="ORF">ACFSM0_16470</name>
</gene>
<evidence type="ECO:0000313" key="2">
    <source>
        <dbReference type="Proteomes" id="UP001597413"/>
    </source>
</evidence>
<sequence>MRVAPSTAYDARELATFLRASDRAELAENARRLGTVKFPCDLVQESFRKSLSWTLWRGDDVVGMGGASESPKPGIGIIWFLGTDLADTHWRDMTRACRAVMRMEHERFPILMNVAPPGSDARLRWLSHLGFDIGKTEANGPLNGYVAFWSRRCCTAPTGD</sequence>
<dbReference type="RefSeq" id="WP_377392980.1">
    <property type="nucleotide sequence ID" value="NZ_JBHUIX010000018.1"/>
</dbReference>
<protein>
    <recommendedName>
        <fullName evidence="3">N-acetyltransferase domain-containing protein</fullName>
    </recommendedName>
</protein>
<keyword evidence="2" id="KW-1185">Reference proteome</keyword>
<accession>A0ABW5ACB3</accession>
<evidence type="ECO:0000313" key="1">
    <source>
        <dbReference type="EMBL" id="MFD2175690.1"/>
    </source>
</evidence>
<proteinExistence type="predicted"/>
<dbReference type="EMBL" id="JBHUIX010000018">
    <property type="protein sequence ID" value="MFD2175690.1"/>
    <property type="molecule type" value="Genomic_DNA"/>
</dbReference>
<comment type="caution">
    <text evidence="1">The sequence shown here is derived from an EMBL/GenBank/DDBJ whole genome shotgun (WGS) entry which is preliminary data.</text>
</comment>
<organism evidence="1 2">
    <name type="scientific">Rhodobacter lacus</name>
    <dbReference type="NCBI Taxonomy" id="1641972"/>
    <lineage>
        <taxon>Bacteria</taxon>
        <taxon>Pseudomonadati</taxon>
        <taxon>Pseudomonadota</taxon>
        <taxon>Alphaproteobacteria</taxon>
        <taxon>Rhodobacterales</taxon>
        <taxon>Rhodobacter group</taxon>
        <taxon>Rhodobacter</taxon>
    </lineage>
</organism>
<reference evidence="2" key="1">
    <citation type="journal article" date="2019" name="Int. J. Syst. Evol. Microbiol.">
        <title>The Global Catalogue of Microorganisms (GCM) 10K type strain sequencing project: providing services to taxonomists for standard genome sequencing and annotation.</title>
        <authorList>
            <consortium name="The Broad Institute Genomics Platform"/>
            <consortium name="The Broad Institute Genome Sequencing Center for Infectious Disease"/>
            <person name="Wu L."/>
            <person name="Ma J."/>
        </authorList>
    </citation>
    <scope>NUCLEOTIDE SEQUENCE [LARGE SCALE GENOMIC DNA]</scope>
    <source>
        <strain evidence="2">CCUG 55131</strain>
    </source>
</reference>
<dbReference type="Proteomes" id="UP001597413">
    <property type="component" value="Unassembled WGS sequence"/>
</dbReference>
<evidence type="ECO:0008006" key="3">
    <source>
        <dbReference type="Google" id="ProtNLM"/>
    </source>
</evidence>